<evidence type="ECO:0000256" key="1">
    <source>
        <dbReference type="ARBA" id="ARBA00004479"/>
    </source>
</evidence>
<keyword evidence="9 12" id="KW-1015">Disulfide bond</keyword>
<dbReference type="InterPro" id="IPR001881">
    <property type="entry name" value="EGF-like_Ca-bd_dom"/>
</dbReference>
<dbReference type="InterPro" id="IPR049883">
    <property type="entry name" value="NOTCH1_EGF-like"/>
</dbReference>
<protein>
    <submittedName>
        <fullName evidence="19">Si:dkey-88l16.3</fullName>
    </submittedName>
</protein>
<feature type="disulfide bond" evidence="13">
    <location>
        <begin position="138"/>
        <end position="153"/>
    </location>
</feature>
<dbReference type="PROSITE" id="PS01187">
    <property type="entry name" value="EGF_CA"/>
    <property type="match status" value="2"/>
</dbReference>
<feature type="disulfide bond" evidence="13">
    <location>
        <begin position="1789"/>
        <end position="1804"/>
    </location>
</feature>
<feature type="disulfide bond" evidence="13">
    <location>
        <begin position="1600"/>
        <end position="1615"/>
    </location>
</feature>
<dbReference type="Gene3D" id="4.10.1220.10">
    <property type="entry name" value="EGF-type module"/>
    <property type="match status" value="1"/>
</dbReference>
<dbReference type="Gene3D" id="4.10.400.10">
    <property type="entry name" value="Low-density Lipoprotein Receptor"/>
    <property type="match status" value="30"/>
</dbReference>
<dbReference type="GO" id="GO:0043235">
    <property type="term" value="C:receptor complex"/>
    <property type="evidence" value="ECO:0007669"/>
    <property type="project" value="TreeGrafter"/>
</dbReference>
<feature type="disulfide bond" evidence="13">
    <location>
        <begin position="883"/>
        <end position="898"/>
    </location>
</feature>
<feature type="disulfide bond" evidence="13">
    <location>
        <begin position="55"/>
        <end position="70"/>
    </location>
</feature>
<feature type="disulfide bond" evidence="13">
    <location>
        <begin position="1750"/>
        <end position="1765"/>
    </location>
</feature>
<feature type="disulfide bond" evidence="13">
    <location>
        <begin position="2757"/>
        <end position="2772"/>
    </location>
</feature>
<dbReference type="GeneTree" id="ENSGT00940000162544"/>
<dbReference type="InterPro" id="IPR018097">
    <property type="entry name" value="EGF_Ca-bd_CS"/>
</dbReference>
<feature type="disulfide bond" evidence="13">
    <location>
        <begin position="1848"/>
        <end position="1860"/>
    </location>
</feature>
<feature type="disulfide bond" evidence="13">
    <location>
        <begin position="1949"/>
        <end position="1964"/>
    </location>
</feature>
<feature type="region of interest" description="Disordered" evidence="15">
    <location>
        <begin position="2892"/>
        <end position="2915"/>
    </location>
</feature>
<dbReference type="PANTHER" id="PTHR22722:SF12">
    <property type="entry name" value="EGF-LIKE DOMAIN-CONTAINING PROTEIN"/>
    <property type="match status" value="1"/>
</dbReference>
<dbReference type="PROSITE" id="PS01209">
    <property type="entry name" value="LDLRA_1"/>
    <property type="match status" value="20"/>
</dbReference>
<evidence type="ECO:0000256" key="17">
    <source>
        <dbReference type="SAM" id="SignalP"/>
    </source>
</evidence>
<dbReference type="GO" id="GO:0005041">
    <property type="term" value="F:low-density lipoprotein particle receptor activity"/>
    <property type="evidence" value="ECO:0007669"/>
    <property type="project" value="TreeGrafter"/>
</dbReference>
<comment type="subcellular location">
    <subcellularLocation>
        <location evidence="1">Membrane</location>
        <topology evidence="1">Single-pass type I membrane protein</topology>
    </subcellularLocation>
</comment>
<dbReference type="Gene3D" id="2.10.25.10">
    <property type="entry name" value="Laminin"/>
    <property type="match status" value="4"/>
</dbReference>
<feature type="disulfide bond" evidence="13">
    <location>
        <begin position="1035"/>
        <end position="1050"/>
    </location>
</feature>
<dbReference type="SUPFAM" id="SSF57184">
    <property type="entry name" value="Growth factor receptor domain"/>
    <property type="match status" value="1"/>
</dbReference>
<organism evidence="19 20">
    <name type="scientific">Nothobranchius furzeri</name>
    <name type="common">Turquoise killifish</name>
    <dbReference type="NCBI Taxonomy" id="105023"/>
    <lineage>
        <taxon>Eukaryota</taxon>
        <taxon>Metazoa</taxon>
        <taxon>Chordata</taxon>
        <taxon>Craniata</taxon>
        <taxon>Vertebrata</taxon>
        <taxon>Euteleostomi</taxon>
        <taxon>Actinopterygii</taxon>
        <taxon>Neopterygii</taxon>
        <taxon>Teleostei</taxon>
        <taxon>Neoteleostei</taxon>
        <taxon>Acanthomorphata</taxon>
        <taxon>Ovalentaria</taxon>
        <taxon>Atherinomorphae</taxon>
        <taxon>Cyprinodontiformes</taxon>
        <taxon>Nothobranchiidae</taxon>
        <taxon>Nothobranchius</taxon>
    </lineage>
</organism>
<dbReference type="Pfam" id="PF00058">
    <property type="entry name" value="Ldl_recept_b"/>
    <property type="match status" value="1"/>
</dbReference>
<evidence type="ECO:0000259" key="18">
    <source>
        <dbReference type="PROSITE" id="PS50026"/>
    </source>
</evidence>
<keyword evidence="4 16" id="KW-0812">Transmembrane</keyword>
<evidence type="ECO:0000256" key="13">
    <source>
        <dbReference type="PROSITE-ProRule" id="PRU00124"/>
    </source>
</evidence>
<sequence>MLVRVSRARADMHLRTFICLLFLATRRFSSGQIIGCPRGQWQCDDGHCITDAWRCDGQGDCLDGSDEMDCEASGGFGCPPGQFACEDSVGCVDVSARCDGRSQCPTGSDEENCLATEGCLDSEWMCRNHVCIPTELRCNRKNDCLDNSDEQDCGTCSAEGVRCPDGTCLSPEERCDGQIHCSDGSDEPITCGRICSMNNGGCSHVCTDEVWGARCSCPVGLKLSPNGAVCEDLDECASPFPPCVHHCANTVGSFYCHCRVGFKLVGSSKCRASGNATRLLTVQKNAVGLLNVKSQHFNIIKASVFDPVALAYDITRGYYYWADRGGNIFKSNGQQSWTTFSGEPGIKGLACDWLNGYLFWTNQKTRSIYMQSADGASYTTLLNKNISPSDLVVLPVESSMFWINVGPGDRVTLEKSWMDGSDRGTLAVLTAQVAHSLTADVAARRLYWISGFKRSIETVKVDGTGRFSFTGMFNRRPARSLAVFESVFYWVDDKGLWQVPQSQPSQRKFIWRTELPQLVVYHELQQPKGSSVCAEMSCDLCQLTKSNSVGFTCACPYFKVLLPDGMCEFPRFLYTTITTINLLEFRGSESSETQLFTTDEGILSFDVDWYRDWLYWANQTGHIQRSSLTQDKVELIPAPLPVCLINVDQRNGNLFWVSCDQNSIGTITAGSNYPQQLYRTTKEIRSLYLDWLRGGMFWLEDKRIFSMDLAEGKAKELLEMTGGVGNLAFDLRASSLLWNSKRAGLTTLSLLKERSHQAGRRWNISGSVVAAFEPFLLSYSNEVITLWDLRDGTKIASVTVRGYVLNVIVALGDIQIEPETPECNAPSLLCRRSSICILQTQFCDGKRDCPDGDDEDFCVVTCSSKDEFKCKDSRSCIPIRLVCDGRSHCHDGSDEASCPTEAAPLTRSNHLKCRSGSKLCADGTECVLYSHVCDGEMDCQDGSDEVGCDEPKENVDKSGGTSPTTPPPAATLPACLSPSVLCPSAHICISPDKFCNGIKDCPDGFDEKNCIKSCPLKNDFLCKDRLSCLSKSLVCDGRSHCSDGSDEVNCPNLVPNAPRRNTKCPFGSKLCRDGIGCVLLGHLCDGQRDCPDGSDEECGQNLSKAEEILTTIPPTTPPCTSPSVLCPGSSVCIKQTQMCDRKRDCPDGFDEKCIKRCPSATDFRCKDRRSCVQKSHVCDGRSHCHDGSDELNCRSPAAPETPTKVLKCRFGSKSCRDGTGCVLLSHVCDGERDCPDGSDEEECDDAVRSSDNTVETKDINESPTLTERLPEPPTTPPCTSPSVLCPGSSVCIKQTQMCDRKRDCPDGFDEKCVKRCPSATDFRCKDRRSCVPRRHVCDGRSHCHDGSDEADCPNVALPAARNNVLKCRTGAKPCRDGTECVLFSHVCDGERDCQDGSDEDDCETTESPALTSSPCSFPSVQCPSSTVCIDPSQLCDGVRNCPDGSDEICVKRCADKTDFLCKDRRSCVSRTLVCDGRSHCSDASDEANCARVTPPPSRSVLKCRMGSKPCDDGKECVLFSHVCDGEMDCLDGSDERGCQETCEGEFQCAHGKKCIPEAEVCDGKFQCQDQSDEQHCWEKTKSCEHRCADGKRCIPKKFLCDGEQDCLDGSDEVGCDLSPATTEFPLLTSPPACITPSVLCPGSFKCISQYQLCDGQRDCPDGFDEKDCVVRCENPDDFLCSDQRKCIPQTQVCDGRAQCPDGSDEKRCQSEDLSATSNKAPSTRPVPLKCRTGFKPCKNGLECIMYSHVCDGEMDCQDGSDEEGCESLCKAGEFLCSHGRKCIPQEQVCDGRSDCQDRSDELDCSIRSEGCSRRCDNNTRCLPQTFLCDGERDCADASDEENCGVVACAAQQYRCASGQCVSEALRCDGYPDCRDRSDEMDCARPPRCPVELRCPHSHECLQKEWLCDGEEDCKDGSDEKNCNNPPAKCRKHQFQCGDGSQCIPLSWRCDGKEDCSNRMDEDKCSQRKCPFHLYQCGSRECLDPKLVCNGFTNCADGSDEGVGCAQRNCSSPSAPLCDFRCVSTPNGPRCYCGAGFRLQSSSRSCMDIDECSSSGALCKHICQNTPGSYSCLCHPGFYLEPDNRSCKTKDEPLLLASVQTELLILGVHSGKMEILSSVDRPVFSLDYDLLQQRVYWLSPDYQSVRWAGMRSSNKGTLIKGVKSNSLAVDWVGRNLYWVDGLVGQILAAKLINSTMRSQDYTVVLGDNLEQPSSLVLLPERGLMLWSEIGSSPQIERAGMDGSQRKVVVSRDLSWPVGLAFDFLDNRLFWADEKLRCIGSASLDGDDIQILQLAETPSPFSVAVFNDRVFWSDTKRRTVRSADKKTGKDQKVLLKRPGQPFGLKLMHALSQPAASSPCELIRCSHLCLLAPPVPGQSGPAGSPAAPVTNAAVCRCPKGLLLAEDRMTCSLPKESAFILLLFRDSVHQIYLRSMRRDGSALKKMPNGRDFALPGVKEALALDLFIPQLLLFVAYSNHGSVDVMRLSSSKSNPKLVAAEPILKLEKDSVTALAVDWVTANVYWSSVEKPDIHVTSHFGGHTTSLLHGSLIAVSSIALHPSTGRLCYIAVAMTGAKGEAGVDCAWMDGRNTVVLWRKSSIPISLVFSDAGTRIYWADSGEGVISSIGVDGSGYREYKTGPNLLVSFTRIENLFLWVTRDKDVSKLWFSDGRQPKQVWFETKNAVVELRSYNNDTQAGSNSCSSNNGGCDHLCLPYPGGRTCKCGRGFYIISDTSCTPLPSCPLGEESCSDGSKCVSSSQLCDGRVDCPNGSDEENCVISDSTSSDTKEHDNSSLPLQPNPQKNSVSSDDLESCDLERCSGHGNCIIEGQSIHCRCLPAYKGESCQELNRQSHPAVIMVAFCLVSAVVLAGFVFTKRKGWECFRRSSEKDPLMAHMALPEQDSDTEESPVDVRNPLQTDT</sequence>
<feature type="disulfide bond" evidence="13">
    <location>
        <begin position="1907"/>
        <end position="1922"/>
    </location>
</feature>
<feature type="region of interest" description="Disordered" evidence="15">
    <location>
        <begin position="1698"/>
        <end position="1721"/>
    </location>
</feature>
<dbReference type="SUPFAM" id="SSF63825">
    <property type="entry name" value="YWTD domain"/>
    <property type="match status" value="4"/>
</dbReference>
<feature type="disulfide bond" evidence="13">
    <location>
        <begin position="1387"/>
        <end position="1402"/>
    </location>
</feature>
<dbReference type="InterPro" id="IPR000152">
    <property type="entry name" value="EGF-type_Asp/Asn_hydroxyl_site"/>
</dbReference>
<evidence type="ECO:0000256" key="12">
    <source>
        <dbReference type="PROSITE-ProRule" id="PRU00076"/>
    </source>
</evidence>
<feature type="transmembrane region" description="Helical" evidence="16">
    <location>
        <begin position="2850"/>
        <end position="2870"/>
    </location>
</feature>
<feature type="disulfide bond" evidence="13">
    <location>
        <begin position="1228"/>
        <end position="1243"/>
    </location>
</feature>
<keyword evidence="20" id="KW-1185">Reference proteome</keyword>
<evidence type="ECO:0000256" key="4">
    <source>
        <dbReference type="ARBA" id="ARBA00022692"/>
    </source>
</evidence>
<feature type="disulfide bond" evidence="13">
    <location>
        <begin position="1828"/>
        <end position="1843"/>
    </location>
</feature>
<dbReference type="Gene3D" id="2.120.10.30">
    <property type="entry name" value="TolB, C-terminal domain"/>
    <property type="match status" value="4"/>
</dbReference>
<feature type="disulfide bond" evidence="13">
    <location>
        <begin position="1474"/>
        <end position="1489"/>
    </location>
</feature>
<keyword evidence="6" id="KW-0677">Repeat</keyword>
<dbReference type="GO" id="GO:0006897">
    <property type="term" value="P:endocytosis"/>
    <property type="evidence" value="ECO:0007669"/>
    <property type="project" value="UniProtKB-KW"/>
</dbReference>
<feature type="disulfide bond" evidence="13">
    <location>
        <begin position="126"/>
        <end position="144"/>
    </location>
</feature>
<feature type="domain" description="EGF-like" evidence="18">
    <location>
        <begin position="2047"/>
        <end position="2087"/>
    </location>
</feature>
<dbReference type="FunFam" id="2.10.25.10:FF:000010">
    <property type="entry name" value="Pro-epidermal growth factor"/>
    <property type="match status" value="1"/>
</dbReference>
<comment type="caution">
    <text evidence="12">Lacks conserved residue(s) required for the propagation of feature annotation.</text>
</comment>
<dbReference type="PANTHER" id="PTHR22722">
    <property type="entry name" value="LOW-DENSITY LIPOPROTEIN RECEPTOR-RELATED PROTEIN 2-RELATED"/>
    <property type="match status" value="1"/>
</dbReference>
<evidence type="ECO:0000256" key="2">
    <source>
        <dbReference type="ARBA" id="ARBA00022536"/>
    </source>
</evidence>
<dbReference type="FunFam" id="2.10.25.10:FF:000009">
    <property type="entry name" value="Low-density lipoprotein receptor isoform 1"/>
    <property type="match status" value="1"/>
</dbReference>
<evidence type="ECO:0000256" key="14">
    <source>
        <dbReference type="PROSITE-ProRule" id="PRU00461"/>
    </source>
</evidence>
<evidence type="ECO:0000256" key="3">
    <source>
        <dbReference type="ARBA" id="ARBA00022583"/>
    </source>
</evidence>
<dbReference type="SUPFAM" id="SSF57424">
    <property type="entry name" value="LDL receptor-like module"/>
    <property type="match status" value="31"/>
</dbReference>
<keyword evidence="3" id="KW-0254">Endocytosis</keyword>
<feature type="disulfide bond" evidence="13">
    <location>
        <begin position="98"/>
        <end position="113"/>
    </location>
</feature>
<feature type="disulfide bond" evidence="13">
    <location>
        <begin position="1855"/>
        <end position="1873"/>
    </location>
</feature>
<dbReference type="FunFam" id="4.10.400.10:FF:000065">
    <property type="entry name" value="Transmembrane protease serine 7"/>
    <property type="match status" value="1"/>
</dbReference>
<keyword evidence="10" id="KW-0675">Receptor</keyword>
<gene>
    <name evidence="19" type="primary">LOC107395392</name>
</gene>
<reference evidence="19" key="2">
    <citation type="submission" date="2025-08" db="UniProtKB">
        <authorList>
            <consortium name="Ensembl"/>
        </authorList>
    </citation>
    <scope>IDENTIFICATION</scope>
</reference>
<accession>A0A8C6LI72</accession>
<feature type="disulfide bond" evidence="13">
    <location>
        <begin position="1337"/>
        <end position="1352"/>
    </location>
</feature>
<dbReference type="PROSITE" id="PS50068">
    <property type="entry name" value="LDLRA_2"/>
    <property type="match status" value="31"/>
</dbReference>
<keyword evidence="7 16" id="KW-1133">Transmembrane helix</keyword>
<dbReference type="SUPFAM" id="SSF57196">
    <property type="entry name" value="EGF/Laminin"/>
    <property type="match status" value="4"/>
</dbReference>
<feature type="domain" description="EGF-like" evidence="18">
    <location>
        <begin position="232"/>
        <end position="268"/>
    </location>
</feature>
<feature type="disulfide bond" evidence="13">
    <location>
        <begin position="1542"/>
        <end position="1554"/>
    </location>
</feature>
<feature type="disulfide bond" evidence="13">
    <location>
        <begin position="1178"/>
        <end position="1193"/>
    </location>
</feature>
<evidence type="ECO:0000256" key="7">
    <source>
        <dbReference type="ARBA" id="ARBA00022989"/>
    </source>
</evidence>
<feature type="disulfide bond" evidence="13">
    <location>
        <begin position="1561"/>
        <end position="1576"/>
    </location>
</feature>
<feature type="disulfide bond" evidence="13">
    <location>
        <begin position="1976"/>
        <end position="1994"/>
    </location>
</feature>
<dbReference type="SMART" id="SM00181">
    <property type="entry name" value="EGF"/>
    <property type="match status" value="11"/>
</dbReference>
<dbReference type="InterPro" id="IPR051221">
    <property type="entry name" value="LDLR-related"/>
</dbReference>
<feature type="disulfide bond" evidence="12">
    <location>
        <begin position="2831"/>
        <end position="2840"/>
    </location>
</feature>
<feature type="disulfide bond" evidence="13">
    <location>
        <begin position="1523"/>
        <end position="1538"/>
    </location>
</feature>
<feature type="disulfide bond" evidence="13">
    <location>
        <begin position="156"/>
        <end position="168"/>
    </location>
</feature>
<dbReference type="InterPro" id="IPR000033">
    <property type="entry name" value="LDLR_classB_rpt"/>
</dbReference>
<keyword evidence="8 16" id="KW-0472">Membrane</keyword>
<feature type="compositionally biased region" description="Polar residues" evidence="15">
    <location>
        <begin position="1711"/>
        <end position="1721"/>
    </location>
</feature>
<feature type="compositionally biased region" description="Polar residues" evidence="15">
    <location>
        <begin position="2788"/>
        <end position="2803"/>
    </location>
</feature>
<dbReference type="InterPro" id="IPR036055">
    <property type="entry name" value="LDL_receptor-like_sf"/>
</dbReference>
<proteinExistence type="predicted"/>
<dbReference type="Pfam" id="PF14670">
    <property type="entry name" value="FXa_inhibition"/>
    <property type="match status" value="1"/>
</dbReference>
<feature type="disulfide bond" evidence="13">
    <location>
        <begin position="1653"/>
        <end position="1668"/>
    </location>
</feature>
<dbReference type="Pfam" id="PF07645">
    <property type="entry name" value="EGF_CA"/>
    <property type="match status" value="2"/>
</dbReference>
<keyword evidence="2 12" id="KW-0245">EGF-like domain</keyword>
<dbReference type="PROSITE" id="PS00010">
    <property type="entry name" value="ASX_HYDROXYL"/>
    <property type="match status" value="2"/>
</dbReference>
<evidence type="ECO:0000313" key="20">
    <source>
        <dbReference type="Proteomes" id="UP000694548"/>
    </source>
</evidence>
<evidence type="ECO:0000313" key="19">
    <source>
        <dbReference type="Ensembl" id="ENSNFUP00015019023.1"/>
    </source>
</evidence>
<dbReference type="Proteomes" id="UP000694548">
    <property type="component" value="Chromosome sgr02"/>
</dbReference>
<feature type="region of interest" description="Disordered" evidence="15">
    <location>
        <begin position="2774"/>
        <end position="2804"/>
    </location>
</feature>
<reference evidence="19" key="1">
    <citation type="submission" date="2014-08" db="EMBL/GenBank/DDBJ databases">
        <authorList>
            <person name="Senf B."/>
            <person name="Petzold A."/>
            <person name="Downie B.R."/>
            <person name="Koch P."/>
            <person name="Platzer M."/>
        </authorList>
    </citation>
    <scope>NUCLEOTIDE SEQUENCE [LARGE SCALE GENOMIC DNA]</scope>
    <source>
        <strain evidence="19">GRZ</strain>
    </source>
</reference>
<dbReference type="FunFam" id="2.120.10.30:FF:000241">
    <property type="entry name" value="Low-density lipoprotein receptor-related protein 6"/>
    <property type="match status" value="1"/>
</dbReference>
<evidence type="ECO:0000256" key="16">
    <source>
        <dbReference type="SAM" id="Phobius"/>
    </source>
</evidence>
<dbReference type="PROSITE" id="PS50026">
    <property type="entry name" value="EGF_3"/>
    <property type="match status" value="3"/>
</dbReference>
<feature type="chain" id="PRO_5034375679" evidence="17">
    <location>
        <begin position="32"/>
        <end position="2915"/>
    </location>
</feature>
<dbReference type="PROSITE" id="PS01186">
    <property type="entry name" value="EGF_2"/>
    <property type="match status" value="1"/>
</dbReference>
<feature type="disulfide bond" evidence="13">
    <location>
        <begin position="1867"/>
        <end position="1882"/>
    </location>
</feature>
<dbReference type="SMART" id="SM00192">
    <property type="entry name" value="LDLa"/>
    <property type="match status" value="31"/>
</dbReference>
<dbReference type="InterPro" id="IPR002172">
    <property type="entry name" value="LDrepeatLR_classA_rpt"/>
</dbReference>
<evidence type="ECO:0000256" key="15">
    <source>
        <dbReference type="SAM" id="MobiDB-lite"/>
    </source>
</evidence>
<feature type="region of interest" description="Disordered" evidence="15">
    <location>
        <begin position="1233"/>
        <end position="1280"/>
    </location>
</feature>
<feature type="disulfide bond" evidence="13">
    <location>
        <begin position="36"/>
        <end position="48"/>
    </location>
</feature>
<dbReference type="Ensembl" id="ENSNFUT00015019914.1">
    <property type="protein sequence ID" value="ENSNFUP00015019023.1"/>
    <property type="gene ID" value="ENSNFUG00015009057.1"/>
</dbReference>
<dbReference type="InterPro" id="IPR000742">
    <property type="entry name" value="EGF"/>
</dbReference>
<dbReference type="CDD" id="cd00112">
    <property type="entry name" value="LDLa"/>
    <property type="match status" value="29"/>
</dbReference>
<evidence type="ECO:0000256" key="9">
    <source>
        <dbReference type="ARBA" id="ARBA00023157"/>
    </source>
</evidence>
<feature type="disulfide bond" evidence="13">
    <location>
        <begin position="1888"/>
        <end position="1900"/>
    </location>
</feature>
<dbReference type="Pfam" id="PF00057">
    <property type="entry name" value="Ldl_recept_a"/>
    <property type="match status" value="24"/>
</dbReference>
<dbReference type="CDD" id="cd00054">
    <property type="entry name" value="EGF_CA"/>
    <property type="match status" value="1"/>
</dbReference>
<dbReference type="GO" id="GO:0005886">
    <property type="term" value="C:plasma membrane"/>
    <property type="evidence" value="ECO:0007669"/>
    <property type="project" value="TreeGrafter"/>
</dbReference>
<feature type="repeat" description="LDL-receptor class B" evidence="14">
    <location>
        <begin position="2265"/>
        <end position="2307"/>
    </location>
</feature>
<keyword evidence="5 17" id="KW-0732">Signal</keyword>
<feature type="disulfide bond" evidence="13">
    <location>
        <begin position="43"/>
        <end position="61"/>
    </location>
</feature>
<dbReference type="PROSITE" id="PS00022">
    <property type="entry name" value="EGF_1"/>
    <property type="match status" value="1"/>
</dbReference>
<dbReference type="PROSITE" id="PS51120">
    <property type="entry name" value="LDLRB"/>
    <property type="match status" value="2"/>
</dbReference>
<feature type="repeat" description="LDL-receptor class B" evidence="14">
    <location>
        <begin position="2221"/>
        <end position="2264"/>
    </location>
</feature>
<feature type="disulfide bond" evidence="13">
    <location>
        <begin position="1693"/>
        <end position="1708"/>
    </location>
</feature>
<feature type="signal peptide" evidence="17">
    <location>
        <begin position="1"/>
        <end position="31"/>
    </location>
</feature>
<dbReference type="InterPro" id="IPR009030">
    <property type="entry name" value="Growth_fac_rcpt_cys_sf"/>
</dbReference>
<evidence type="ECO:0000256" key="5">
    <source>
        <dbReference type="ARBA" id="ARBA00022729"/>
    </source>
</evidence>
<feature type="disulfide bond" evidence="13">
    <location>
        <begin position="843"/>
        <end position="858"/>
    </location>
</feature>
<feature type="disulfide bond" evidence="13">
    <location>
        <begin position="119"/>
        <end position="131"/>
    </location>
</feature>
<feature type="disulfide bond" evidence="13">
    <location>
        <begin position="1969"/>
        <end position="1981"/>
    </location>
</feature>
<keyword evidence="11" id="KW-0325">Glycoprotein</keyword>
<evidence type="ECO:0000256" key="8">
    <source>
        <dbReference type="ARBA" id="ARBA00023136"/>
    </source>
</evidence>
<feature type="disulfide bond" evidence="13">
    <location>
        <begin position="163"/>
        <end position="181"/>
    </location>
</feature>
<feature type="disulfide bond" evidence="13">
    <location>
        <begin position="995"/>
        <end position="1010"/>
    </location>
</feature>
<evidence type="ECO:0000256" key="10">
    <source>
        <dbReference type="ARBA" id="ARBA00023170"/>
    </source>
</evidence>
<dbReference type="SMART" id="SM00179">
    <property type="entry name" value="EGF_CA"/>
    <property type="match status" value="4"/>
</dbReference>
<dbReference type="SMART" id="SM00135">
    <property type="entry name" value="LY"/>
    <property type="match status" value="12"/>
</dbReference>
<evidence type="ECO:0000256" key="6">
    <source>
        <dbReference type="ARBA" id="ARBA00022737"/>
    </source>
</evidence>
<evidence type="ECO:0000256" key="11">
    <source>
        <dbReference type="ARBA" id="ARBA00023180"/>
    </source>
</evidence>
<dbReference type="InterPro" id="IPR011042">
    <property type="entry name" value="6-blade_b-propeller_TolB-like"/>
</dbReference>
<dbReference type="PRINTS" id="PR00261">
    <property type="entry name" value="LDLRECEPTOR"/>
</dbReference>
<name>A0A8C6LI72_NOTFU</name>
<feature type="domain" description="EGF-like" evidence="18">
    <location>
        <begin position="2805"/>
        <end position="2841"/>
    </location>
</feature>
<dbReference type="GO" id="GO:0005509">
    <property type="term" value="F:calcium ion binding"/>
    <property type="evidence" value="ECO:0007669"/>
    <property type="project" value="InterPro"/>
</dbReference>
<reference evidence="19" key="3">
    <citation type="submission" date="2025-09" db="UniProtKB">
        <authorList>
            <consortium name="Ensembl"/>
        </authorList>
    </citation>
    <scope>IDENTIFICATION</scope>
</reference>
<dbReference type="InterPro" id="IPR023415">
    <property type="entry name" value="LDLR_class-A_CS"/>
</dbReference>
<feature type="disulfide bond" evidence="13">
    <location>
        <begin position="933"/>
        <end position="948"/>
    </location>
</feature>